<protein>
    <recommendedName>
        <fullName evidence="3">GNAT family N-acetyltransferase</fullName>
    </recommendedName>
</protein>
<organism evidence="1 2">
    <name type="scientific">Streptomyces meridianus</name>
    <dbReference type="NCBI Taxonomy" id="2938945"/>
    <lineage>
        <taxon>Bacteria</taxon>
        <taxon>Bacillati</taxon>
        <taxon>Actinomycetota</taxon>
        <taxon>Actinomycetes</taxon>
        <taxon>Kitasatosporales</taxon>
        <taxon>Streptomycetaceae</taxon>
        <taxon>Streptomyces</taxon>
    </lineage>
</organism>
<dbReference type="Proteomes" id="UP001167160">
    <property type="component" value="Unassembled WGS sequence"/>
</dbReference>
<evidence type="ECO:0000313" key="2">
    <source>
        <dbReference type="Proteomes" id="UP001167160"/>
    </source>
</evidence>
<dbReference type="EMBL" id="JAMQGM010000013">
    <property type="protein sequence ID" value="MCM2576831.1"/>
    <property type="molecule type" value="Genomic_DNA"/>
</dbReference>
<sequence length="238" mass="24685">MTSAGTSSLLAAAVQNNAEWCDAVCRSHGLPGAFGDRVWRSPRRTPVYYPDSVTLRPDAVPGDVLLGIDASPGCSVKDSYAGLDLTPHGFTELFGAHWIHRAADLPAPGAPALRAERVRTAGGLRAWQDAWHGADGAPDVFRPTLLEDPEAVVIAFLDVDALAGGAVLYRGAGVVGVSNLFAAGGRDVAGAWSSVIAAAAGHFPGLPLVGYEHGDDLAPALDSGFTPIGDLRVWLRTG</sequence>
<gene>
    <name evidence="1" type="ORF">M1E25_05580</name>
</gene>
<accession>A0ABT0X2R1</accession>
<name>A0ABT0X2R1_9ACTN</name>
<evidence type="ECO:0008006" key="3">
    <source>
        <dbReference type="Google" id="ProtNLM"/>
    </source>
</evidence>
<proteinExistence type="predicted"/>
<evidence type="ECO:0000313" key="1">
    <source>
        <dbReference type="EMBL" id="MCM2576831.1"/>
    </source>
</evidence>
<comment type="caution">
    <text evidence="1">The sequence shown here is derived from an EMBL/GenBank/DDBJ whole genome shotgun (WGS) entry which is preliminary data.</text>
</comment>
<reference evidence="1" key="1">
    <citation type="journal article" date="2023" name="Int. J. Syst. Evol. Microbiol.">
        <title>Streptomyces meridianus sp. nov. isolated from brackish water of the Tagus estuary in Alcochete, Portugal.</title>
        <authorList>
            <person name="Santos J.D.N."/>
            <person name="Klimek D."/>
            <person name="Calusinska M."/>
            <person name="Lobo Da Cunha A."/>
            <person name="Catita J."/>
            <person name="Goncalves H."/>
            <person name="Gonzalez I."/>
            <person name="Reyes F."/>
            <person name="Lage O.M."/>
        </authorList>
    </citation>
    <scope>NUCLEOTIDE SEQUENCE</scope>
    <source>
        <strain evidence="1">MTZ3.1</strain>
    </source>
</reference>
<dbReference type="RefSeq" id="WP_251410519.1">
    <property type="nucleotide sequence ID" value="NZ_JAMQGM010000013.1"/>
</dbReference>
<keyword evidence="2" id="KW-1185">Reference proteome</keyword>